<keyword evidence="1" id="KW-0732">Signal</keyword>
<accession>A0A4Y2KRR8</accession>
<dbReference type="EMBL" id="BGPR01004909">
    <property type="protein sequence ID" value="GBN04720.1"/>
    <property type="molecule type" value="Genomic_DNA"/>
</dbReference>
<name>A0A4Y2KRR8_ARAVE</name>
<evidence type="ECO:0000313" key="2">
    <source>
        <dbReference type="EMBL" id="GBN04720.1"/>
    </source>
</evidence>
<comment type="caution">
    <text evidence="2">The sequence shown here is derived from an EMBL/GenBank/DDBJ whole genome shotgun (WGS) entry which is preliminary data.</text>
</comment>
<keyword evidence="3" id="KW-1185">Reference proteome</keyword>
<feature type="signal peptide" evidence="1">
    <location>
        <begin position="1"/>
        <end position="30"/>
    </location>
</feature>
<organism evidence="2 3">
    <name type="scientific">Araneus ventricosus</name>
    <name type="common">Orbweaver spider</name>
    <name type="synonym">Epeira ventricosa</name>
    <dbReference type="NCBI Taxonomy" id="182803"/>
    <lineage>
        <taxon>Eukaryota</taxon>
        <taxon>Metazoa</taxon>
        <taxon>Ecdysozoa</taxon>
        <taxon>Arthropoda</taxon>
        <taxon>Chelicerata</taxon>
        <taxon>Arachnida</taxon>
        <taxon>Araneae</taxon>
        <taxon>Araneomorphae</taxon>
        <taxon>Entelegynae</taxon>
        <taxon>Araneoidea</taxon>
        <taxon>Araneidae</taxon>
        <taxon>Araneus</taxon>
    </lineage>
</organism>
<protein>
    <submittedName>
        <fullName evidence="2">Uncharacterized protein</fullName>
    </submittedName>
</protein>
<sequence length="125" mass="14461">MLRHHRATRHCRQIFRLFLFELVIVGCSLSENGTFGRPEAMPRDKGVLPLKPGHMVTLGMRDFFPFSRSSLVHLKTPGLVEEPNWRNVGLRKDHCKVAITRRAIVRYYHEREHNATQQTRGSGLS</sequence>
<dbReference type="Proteomes" id="UP000499080">
    <property type="component" value="Unassembled WGS sequence"/>
</dbReference>
<evidence type="ECO:0000313" key="3">
    <source>
        <dbReference type="Proteomes" id="UP000499080"/>
    </source>
</evidence>
<feature type="chain" id="PRO_5021192709" evidence="1">
    <location>
        <begin position="31"/>
        <end position="125"/>
    </location>
</feature>
<proteinExistence type="predicted"/>
<reference evidence="2 3" key="1">
    <citation type="journal article" date="2019" name="Sci. Rep.">
        <title>Orb-weaving spider Araneus ventricosus genome elucidates the spidroin gene catalogue.</title>
        <authorList>
            <person name="Kono N."/>
            <person name="Nakamura H."/>
            <person name="Ohtoshi R."/>
            <person name="Moran D.A.P."/>
            <person name="Shinohara A."/>
            <person name="Yoshida Y."/>
            <person name="Fujiwara M."/>
            <person name="Mori M."/>
            <person name="Tomita M."/>
            <person name="Arakawa K."/>
        </authorList>
    </citation>
    <scope>NUCLEOTIDE SEQUENCE [LARGE SCALE GENOMIC DNA]</scope>
</reference>
<dbReference type="AlphaFoldDB" id="A0A4Y2KRR8"/>
<gene>
    <name evidence="2" type="ORF">AVEN_207867_1</name>
</gene>
<evidence type="ECO:0000256" key="1">
    <source>
        <dbReference type="SAM" id="SignalP"/>
    </source>
</evidence>